<dbReference type="AlphaFoldDB" id="A0A834K6E5"/>
<dbReference type="Proteomes" id="UP000614350">
    <property type="component" value="Unassembled WGS sequence"/>
</dbReference>
<protein>
    <submittedName>
        <fullName evidence="3">Uncharacterized protein</fullName>
    </submittedName>
</protein>
<feature type="compositionally biased region" description="Basic and acidic residues" evidence="1">
    <location>
        <begin position="55"/>
        <end position="94"/>
    </location>
</feature>
<sequence length="325" mass="39135">MIFVRNVLLLIFVRYCVCFYYEPGGISDSLLSGSSLEKGKLERVNFNKERYGNQDRSLYDKDLSTNHQRKENAARYDEQDNAREGFDKDRHSSGHTEISNESDNSYHRHGTGYYKKGYHNTGFSNNYRKDESGNKTSFYEDSDDEKGHRAFDKNGGSYGNNLQDSFRDGAHDASFRERNKAEHGNYDNGQRYVDSRARYDQFQNNQQYDDGRKYLHDDVGRHYDKNRDHFGDYGYHYYPYVYDDGYVSSHSYQNYHVDAKPRHYSEDPYLIEYLRNHRYIPNYRNRRTYYPDDVYYDNAYRNRYYNINYKNNRFGNRYLPYDGRY</sequence>
<keyword evidence="4" id="KW-1185">Reference proteome</keyword>
<keyword evidence="2" id="KW-0732">Signal</keyword>
<proteinExistence type="predicted"/>
<organism evidence="3 4">
    <name type="scientific">Vespula vulgaris</name>
    <name type="common">Yellow jacket</name>
    <name type="synonym">Wasp</name>
    <dbReference type="NCBI Taxonomy" id="7454"/>
    <lineage>
        <taxon>Eukaryota</taxon>
        <taxon>Metazoa</taxon>
        <taxon>Ecdysozoa</taxon>
        <taxon>Arthropoda</taxon>
        <taxon>Hexapoda</taxon>
        <taxon>Insecta</taxon>
        <taxon>Pterygota</taxon>
        <taxon>Neoptera</taxon>
        <taxon>Endopterygota</taxon>
        <taxon>Hymenoptera</taxon>
        <taxon>Apocrita</taxon>
        <taxon>Aculeata</taxon>
        <taxon>Vespoidea</taxon>
        <taxon>Vespidae</taxon>
        <taxon>Vespinae</taxon>
        <taxon>Vespula</taxon>
    </lineage>
</organism>
<reference evidence="3" key="1">
    <citation type="journal article" date="2020" name="G3 (Bethesda)">
        <title>High-Quality Assemblies for Three Invasive Social Wasps from the &lt;i&gt;Vespula&lt;/i&gt; Genus.</title>
        <authorList>
            <person name="Harrop T.W.R."/>
            <person name="Guhlin J."/>
            <person name="McLaughlin G.M."/>
            <person name="Permina E."/>
            <person name="Stockwell P."/>
            <person name="Gilligan J."/>
            <person name="Le Lec M.F."/>
            <person name="Gruber M.A.M."/>
            <person name="Quinn O."/>
            <person name="Lovegrove M."/>
            <person name="Duncan E.J."/>
            <person name="Remnant E.J."/>
            <person name="Van Eeckhoven J."/>
            <person name="Graham B."/>
            <person name="Knapp R.A."/>
            <person name="Langford K.W."/>
            <person name="Kronenberg Z."/>
            <person name="Press M.O."/>
            <person name="Eacker S.M."/>
            <person name="Wilson-Rankin E.E."/>
            <person name="Purcell J."/>
            <person name="Lester P.J."/>
            <person name="Dearden P.K."/>
        </authorList>
    </citation>
    <scope>NUCLEOTIDE SEQUENCE</scope>
    <source>
        <strain evidence="3">Marl-1</strain>
    </source>
</reference>
<feature type="signal peptide" evidence="2">
    <location>
        <begin position="1"/>
        <end position="18"/>
    </location>
</feature>
<gene>
    <name evidence="3" type="ORF">HZH66_005949</name>
</gene>
<evidence type="ECO:0000256" key="1">
    <source>
        <dbReference type="SAM" id="MobiDB-lite"/>
    </source>
</evidence>
<dbReference type="Pfam" id="PF16009">
    <property type="entry name" value="DUF4779"/>
    <property type="match status" value="1"/>
</dbReference>
<feature type="chain" id="PRO_5032846343" evidence="2">
    <location>
        <begin position="19"/>
        <end position="325"/>
    </location>
</feature>
<feature type="region of interest" description="Disordered" evidence="1">
    <location>
        <begin position="55"/>
        <end position="168"/>
    </location>
</feature>
<dbReference type="EMBL" id="JACSEA010000005">
    <property type="protein sequence ID" value="KAF7400765.1"/>
    <property type="molecule type" value="Genomic_DNA"/>
</dbReference>
<name>A0A834K6E5_VESVU</name>
<accession>A0A834K6E5</accession>
<evidence type="ECO:0000313" key="3">
    <source>
        <dbReference type="EMBL" id="KAF7400765.1"/>
    </source>
</evidence>
<evidence type="ECO:0000256" key="2">
    <source>
        <dbReference type="SAM" id="SignalP"/>
    </source>
</evidence>
<evidence type="ECO:0000313" key="4">
    <source>
        <dbReference type="Proteomes" id="UP000614350"/>
    </source>
</evidence>
<dbReference type="InterPro" id="IPR031959">
    <property type="entry name" value="DUF4779"/>
</dbReference>
<comment type="caution">
    <text evidence="3">The sequence shown here is derived from an EMBL/GenBank/DDBJ whole genome shotgun (WGS) entry which is preliminary data.</text>
</comment>